<name>A0A0F9A6D5_9ZZZZ</name>
<comment type="caution">
    <text evidence="1">The sequence shown here is derived from an EMBL/GenBank/DDBJ whole genome shotgun (WGS) entry which is preliminary data.</text>
</comment>
<organism evidence="1">
    <name type="scientific">marine sediment metagenome</name>
    <dbReference type="NCBI Taxonomy" id="412755"/>
    <lineage>
        <taxon>unclassified sequences</taxon>
        <taxon>metagenomes</taxon>
        <taxon>ecological metagenomes</taxon>
    </lineage>
</organism>
<dbReference type="EMBL" id="LAZR01047640">
    <property type="protein sequence ID" value="KKK93750.1"/>
    <property type="molecule type" value="Genomic_DNA"/>
</dbReference>
<proteinExistence type="predicted"/>
<protein>
    <submittedName>
        <fullName evidence="1">Uncharacterized protein</fullName>
    </submittedName>
</protein>
<gene>
    <name evidence="1" type="ORF">LCGC14_2689770</name>
</gene>
<evidence type="ECO:0000313" key="1">
    <source>
        <dbReference type="EMBL" id="KKK93750.1"/>
    </source>
</evidence>
<feature type="non-terminal residue" evidence="1">
    <location>
        <position position="189"/>
    </location>
</feature>
<reference evidence="1" key="1">
    <citation type="journal article" date="2015" name="Nature">
        <title>Complex archaea that bridge the gap between prokaryotes and eukaryotes.</title>
        <authorList>
            <person name="Spang A."/>
            <person name="Saw J.H."/>
            <person name="Jorgensen S.L."/>
            <person name="Zaremba-Niedzwiedzka K."/>
            <person name="Martijn J."/>
            <person name="Lind A.E."/>
            <person name="van Eijk R."/>
            <person name="Schleper C."/>
            <person name="Guy L."/>
            <person name="Ettema T.J."/>
        </authorList>
    </citation>
    <scope>NUCLEOTIDE SEQUENCE</scope>
</reference>
<sequence>MTIAKSVHPNYVALSTDWDKYRLTMDGGDAYIETYMVRFSTREGNIDFMNRKSISPIPGFATAALIDVKNAIFQRMDDIRRLNGSISYQEVMSGLRGGVDLAYSTMNHFIGREVLPELIFLGKVGIYVDMPTLPDKQTKVDANQVHPYLYAFKAEQIRNWVYTPGKEGLEFDKLLLQETHENFDTDGLP</sequence>
<dbReference type="AlphaFoldDB" id="A0A0F9A6D5"/>
<accession>A0A0F9A6D5</accession>